<gene>
    <name evidence="2" type="ORF">CCAM_LOCUS18331</name>
</gene>
<protein>
    <submittedName>
        <fullName evidence="2">Uncharacterized protein</fullName>
    </submittedName>
</protein>
<reference evidence="2 3" key="1">
    <citation type="submission" date="2018-04" db="EMBL/GenBank/DDBJ databases">
        <authorList>
            <person name="Vogel A."/>
        </authorList>
    </citation>
    <scope>NUCLEOTIDE SEQUENCE [LARGE SCALE GENOMIC DNA]</scope>
</reference>
<feature type="compositionally biased region" description="Basic and acidic residues" evidence="1">
    <location>
        <begin position="60"/>
        <end position="75"/>
    </location>
</feature>
<evidence type="ECO:0000256" key="1">
    <source>
        <dbReference type="SAM" id="MobiDB-lite"/>
    </source>
</evidence>
<dbReference type="AlphaFoldDB" id="A0A484LJD7"/>
<accession>A0A484LJD7</accession>
<sequence>MRGGLIDGWDDFVEKFKIRFAPLNTLDYISFEKTSAKARDAFVHMVEVATTLPVPIVDIDGSKESSKESHIKEDDYSGSGIVGDDGGAIDENGGATIQSDEPSYKSDSTSRELYVPLNASVGMTIAEYEALASIERVADADKKQVANLISFDDTIKLFDLVDVVKMEHLVSPRATTYAMRPVSFFPNFATRAKLGEDSKSGLLLWFKEWTAPLVQILLFRNFLPQVVWSLQSMIFQKVLTK</sequence>
<evidence type="ECO:0000313" key="2">
    <source>
        <dbReference type="EMBL" id="VFQ76555.1"/>
    </source>
</evidence>
<keyword evidence="3" id="KW-1185">Reference proteome</keyword>
<name>A0A484LJD7_9ASTE</name>
<dbReference type="Proteomes" id="UP000595140">
    <property type="component" value="Unassembled WGS sequence"/>
</dbReference>
<proteinExistence type="predicted"/>
<organism evidence="2 3">
    <name type="scientific">Cuscuta campestris</name>
    <dbReference type="NCBI Taxonomy" id="132261"/>
    <lineage>
        <taxon>Eukaryota</taxon>
        <taxon>Viridiplantae</taxon>
        <taxon>Streptophyta</taxon>
        <taxon>Embryophyta</taxon>
        <taxon>Tracheophyta</taxon>
        <taxon>Spermatophyta</taxon>
        <taxon>Magnoliopsida</taxon>
        <taxon>eudicotyledons</taxon>
        <taxon>Gunneridae</taxon>
        <taxon>Pentapetalae</taxon>
        <taxon>asterids</taxon>
        <taxon>lamiids</taxon>
        <taxon>Solanales</taxon>
        <taxon>Convolvulaceae</taxon>
        <taxon>Cuscuteae</taxon>
        <taxon>Cuscuta</taxon>
        <taxon>Cuscuta subgen. Grammica</taxon>
        <taxon>Cuscuta sect. Cleistogrammica</taxon>
    </lineage>
</organism>
<dbReference type="EMBL" id="OOIL02001568">
    <property type="protein sequence ID" value="VFQ76555.1"/>
    <property type="molecule type" value="Genomic_DNA"/>
</dbReference>
<evidence type="ECO:0000313" key="3">
    <source>
        <dbReference type="Proteomes" id="UP000595140"/>
    </source>
</evidence>
<feature type="region of interest" description="Disordered" evidence="1">
    <location>
        <begin position="60"/>
        <end position="108"/>
    </location>
</feature>